<dbReference type="CDD" id="cd07067">
    <property type="entry name" value="HP_PGM_like"/>
    <property type="match status" value="1"/>
</dbReference>
<dbReference type="PANTHER" id="PTHR46517:SF1">
    <property type="entry name" value="FRUCTOSE-2,6-BISPHOSPHATASE TIGAR"/>
    <property type="match status" value="1"/>
</dbReference>
<comment type="caution">
    <text evidence="5">The sequence shown here is derived from an EMBL/GenBank/DDBJ whole genome shotgun (WGS) entry which is preliminary data.</text>
</comment>
<name>A0A2T4U7E6_9BACI</name>
<dbReference type="SUPFAM" id="SSF53254">
    <property type="entry name" value="Phosphoglycerate mutase-like"/>
    <property type="match status" value="1"/>
</dbReference>
<dbReference type="RefSeq" id="WP_107584489.1">
    <property type="nucleotide sequence ID" value="NZ_PZJJ01000008.1"/>
</dbReference>
<dbReference type="EMBL" id="PZJJ01000008">
    <property type="protein sequence ID" value="PTL39328.1"/>
    <property type="molecule type" value="Genomic_DNA"/>
</dbReference>
<dbReference type="Pfam" id="PF00300">
    <property type="entry name" value="His_Phos_1"/>
    <property type="match status" value="1"/>
</dbReference>
<dbReference type="SMART" id="SM00855">
    <property type="entry name" value="PGAM"/>
    <property type="match status" value="1"/>
</dbReference>
<keyword evidence="4" id="KW-0812">Transmembrane</keyword>
<evidence type="ECO:0000256" key="3">
    <source>
        <dbReference type="PIRSR" id="PIRSR613078-2"/>
    </source>
</evidence>
<dbReference type="PROSITE" id="PS00175">
    <property type="entry name" value="PG_MUTASE"/>
    <property type="match status" value="1"/>
</dbReference>
<evidence type="ECO:0000256" key="4">
    <source>
        <dbReference type="SAM" id="Phobius"/>
    </source>
</evidence>
<gene>
    <name evidence="5" type="ORF">C6Y45_06865</name>
</gene>
<keyword evidence="6" id="KW-1185">Reference proteome</keyword>
<keyword evidence="4" id="KW-1133">Transmembrane helix</keyword>
<evidence type="ECO:0000313" key="6">
    <source>
        <dbReference type="Proteomes" id="UP000240509"/>
    </source>
</evidence>
<evidence type="ECO:0000256" key="2">
    <source>
        <dbReference type="PIRSR" id="PIRSR613078-1"/>
    </source>
</evidence>
<dbReference type="GO" id="GO:0045820">
    <property type="term" value="P:negative regulation of glycolytic process"/>
    <property type="evidence" value="ECO:0007669"/>
    <property type="project" value="TreeGrafter"/>
</dbReference>
<sequence>MTVIYLVRHGQSSANIKHIIQGQADYPLTELGIAQAEAAADFFETVELNAVYSSDLQRASRTAEILSKNHFQKLRLTEDLREVFLGPLEKRPRADILKEHPQIATKGIAAAGIEGTESFAHLTERCARLLTHWKKHHKDEAVLAVSHGGFIGILLMYLIAGEDWPRWKKPFVIGNTGISKIVINEQGESEFHFINSTGHLQRMK</sequence>
<dbReference type="AlphaFoldDB" id="A0A2T4U7E6"/>
<dbReference type="InterPro" id="IPR001345">
    <property type="entry name" value="PG/BPGM_mutase_AS"/>
</dbReference>
<dbReference type="PANTHER" id="PTHR46517">
    <property type="entry name" value="FRUCTOSE-2,6-BISPHOSPHATASE TIGAR"/>
    <property type="match status" value="1"/>
</dbReference>
<feature type="binding site" evidence="3">
    <location>
        <position position="58"/>
    </location>
    <ligand>
        <name>substrate</name>
    </ligand>
</feature>
<dbReference type="InterPro" id="IPR013078">
    <property type="entry name" value="His_Pase_superF_clade-1"/>
</dbReference>
<keyword evidence="4" id="KW-0472">Membrane</keyword>
<feature type="binding site" evidence="3">
    <location>
        <begin position="8"/>
        <end position="15"/>
    </location>
    <ligand>
        <name>substrate</name>
    </ligand>
</feature>
<dbReference type="GO" id="GO:0043456">
    <property type="term" value="P:regulation of pentose-phosphate shunt"/>
    <property type="evidence" value="ECO:0007669"/>
    <property type="project" value="TreeGrafter"/>
</dbReference>
<dbReference type="Proteomes" id="UP000240509">
    <property type="component" value="Unassembled WGS sequence"/>
</dbReference>
<dbReference type="InterPro" id="IPR051695">
    <property type="entry name" value="Phosphoglycerate_Mutase"/>
</dbReference>
<evidence type="ECO:0000256" key="1">
    <source>
        <dbReference type="ARBA" id="ARBA00022801"/>
    </source>
</evidence>
<proteinExistence type="predicted"/>
<dbReference type="GO" id="GO:0004331">
    <property type="term" value="F:fructose-2,6-bisphosphate 2-phosphatase activity"/>
    <property type="evidence" value="ECO:0007669"/>
    <property type="project" value="TreeGrafter"/>
</dbReference>
<organism evidence="5 6">
    <name type="scientific">Alkalicoccus saliphilus</name>
    <dbReference type="NCBI Taxonomy" id="200989"/>
    <lineage>
        <taxon>Bacteria</taxon>
        <taxon>Bacillati</taxon>
        <taxon>Bacillota</taxon>
        <taxon>Bacilli</taxon>
        <taxon>Bacillales</taxon>
        <taxon>Bacillaceae</taxon>
        <taxon>Alkalicoccus</taxon>
    </lineage>
</organism>
<accession>A0A2T4U7E6</accession>
<dbReference type="Gene3D" id="3.40.50.1240">
    <property type="entry name" value="Phosphoglycerate mutase-like"/>
    <property type="match status" value="1"/>
</dbReference>
<feature type="transmembrane region" description="Helical" evidence="4">
    <location>
        <begin position="141"/>
        <end position="160"/>
    </location>
</feature>
<reference evidence="5 6" key="1">
    <citation type="submission" date="2018-03" db="EMBL/GenBank/DDBJ databases">
        <title>Alkalicoccus saliphilus sp. nov., isolated from a mineral pool.</title>
        <authorList>
            <person name="Zhao B."/>
        </authorList>
    </citation>
    <scope>NUCLEOTIDE SEQUENCE [LARGE SCALE GENOMIC DNA]</scope>
    <source>
        <strain evidence="5 6">6AG</strain>
    </source>
</reference>
<feature type="active site" description="Proton donor/acceptor" evidence="2">
    <location>
        <position position="82"/>
    </location>
</feature>
<protein>
    <submittedName>
        <fullName evidence="5">Histidine phosphatase family protein</fullName>
    </submittedName>
</protein>
<evidence type="ECO:0000313" key="5">
    <source>
        <dbReference type="EMBL" id="PTL39328.1"/>
    </source>
</evidence>
<feature type="active site" description="Tele-phosphohistidine intermediate" evidence="2">
    <location>
        <position position="9"/>
    </location>
</feature>
<keyword evidence="1" id="KW-0378">Hydrolase</keyword>
<dbReference type="InterPro" id="IPR029033">
    <property type="entry name" value="His_PPase_superfam"/>
</dbReference>
<dbReference type="GO" id="GO:0005829">
    <property type="term" value="C:cytosol"/>
    <property type="evidence" value="ECO:0007669"/>
    <property type="project" value="TreeGrafter"/>
</dbReference>
<dbReference type="OrthoDB" id="9782128at2"/>